<dbReference type="STRING" id="1239962.C943_01178"/>
<dbReference type="AlphaFoldDB" id="M7Y5B7"/>
<comment type="caution">
    <text evidence="1">The sequence shown here is derived from an EMBL/GenBank/DDBJ whole genome shotgun (WGS) entry which is preliminary data.</text>
</comment>
<dbReference type="Proteomes" id="UP000010953">
    <property type="component" value="Unassembled WGS sequence"/>
</dbReference>
<evidence type="ECO:0000313" key="1">
    <source>
        <dbReference type="EMBL" id="EMS32451.1"/>
    </source>
</evidence>
<accession>M7Y5B7</accession>
<gene>
    <name evidence="1" type="ORF">C943_01178</name>
</gene>
<dbReference type="EMBL" id="AMZY02000013">
    <property type="protein sequence ID" value="EMS32451.1"/>
    <property type="molecule type" value="Genomic_DNA"/>
</dbReference>
<proteinExistence type="predicted"/>
<organism evidence="1 2">
    <name type="scientific">Mariniradius saccharolyticus AK6</name>
    <dbReference type="NCBI Taxonomy" id="1239962"/>
    <lineage>
        <taxon>Bacteria</taxon>
        <taxon>Pseudomonadati</taxon>
        <taxon>Bacteroidota</taxon>
        <taxon>Cytophagia</taxon>
        <taxon>Cytophagales</taxon>
        <taxon>Cyclobacteriaceae</taxon>
        <taxon>Mariniradius</taxon>
    </lineage>
</organism>
<name>M7Y5B7_9BACT</name>
<protein>
    <submittedName>
        <fullName evidence="1">Uncharacterized protein</fullName>
    </submittedName>
</protein>
<evidence type="ECO:0000313" key="2">
    <source>
        <dbReference type="Proteomes" id="UP000010953"/>
    </source>
</evidence>
<dbReference type="InParanoid" id="M7Y5B7"/>
<reference evidence="1" key="1">
    <citation type="submission" date="2013-01" db="EMBL/GenBank/DDBJ databases">
        <title>Genome assembly of Mariniradius saccharolyticus AK6.</title>
        <authorList>
            <person name="Vaidya B."/>
            <person name="Khatri I."/>
            <person name="Tanuku N.R.S."/>
            <person name="Subramanian S."/>
            <person name="Pinnaka A."/>
        </authorList>
    </citation>
    <scope>NUCLEOTIDE SEQUENCE [LARGE SCALE GENOMIC DNA]</scope>
    <source>
        <strain evidence="1">AK6</strain>
    </source>
</reference>
<sequence length="42" mass="4797">MKADPSCSSFFFLSIIYLWPAKKIFEYVIQRHSSLEQLGSGA</sequence>
<keyword evidence="2" id="KW-1185">Reference proteome</keyword>